<dbReference type="AlphaFoldDB" id="A0A0F9IZL8"/>
<dbReference type="Gene3D" id="1.10.357.10">
    <property type="entry name" value="Tetracycline Repressor, domain 2"/>
    <property type="match status" value="1"/>
</dbReference>
<dbReference type="Pfam" id="PF00440">
    <property type="entry name" value="TetR_N"/>
    <property type="match status" value="1"/>
</dbReference>
<dbReference type="SUPFAM" id="SSF46689">
    <property type="entry name" value="Homeodomain-like"/>
    <property type="match status" value="1"/>
</dbReference>
<dbReference type="GO" id="GO:0003700">
    <property type="term" value="F:DNA-binding transcription factor activity"/>
    <property type="evidence" value="ECO:0007669"/>
    <property type="project" value="TreeGrafter"/>
</dbReference>
<organism evidence="5">
    <name type="scientific">marine sediment metagenome</name>
    <dbReference type="NCBI Taxonomy" id="412755"/>
    <lineage>
        <taxon>unclassified sequences</taxon>
        <taxon>metagenomes</taxon>
        <taxon>ecological metagenomes</taxon>
    </lineage>
</organism>
<dbReference type="PROSITE" id="PS01081">
    <property type="entry name" value="HTH_TETR_1"/>
    <property type="match status" value="1"/>
</dbReference>
<evidence type="ECO:0000259" key="4">
    <source>
        <dbReference type="PROSITE" id="PS50977"/>
    </source>
</evidence>
<comment type="caution">
    <text evidence="5">The sequence shown here is derived from an EMBL/GenBank/DDBJ whole genome shotgun (WGS) entry which is preliminary data.</text>
</comment>
<dbReference type="PROSITE" id="PS50977">
    <property type="entry name" value="HTH_TETR_2"/>
    <property type="match status" value="1"/>
</dbReference>
<dbReference type="InterPro" id="IPR009057">
    <property type="entry name" value="Homeodomain-like_sf"/>
</dbReference>
<dbReference type="Gene3D" id="1.10.10.60">
    <property type="entry name" value="Homeodomain-like"/>
    <property type="match status" value="1"/>
</dbReference>
<evidence type="ECO:0000256" key="3">
    <source>
        <dbReference type="ARBA" id="ARBA00023163"/>
    </source>
</evidence>
<dbReference type="PANTHER" id="PTHR30055">
    <property type="entry name" value="HTH-TYPE TRANSCRIPTIONAL REGULATOR RUTR"/>
    <property type="match status" value="1"/>
</dbReference>
<dbReference type="EMBL" id="LAZR01019453">
    <property type="protein sequence ID" value="KKL92472.1"/>
    <property type="molecule type" value="Genomic_DNA"/>
</dbReference>
<keyword evidence="3" id="KW-0804">Transcription</keyword>
<evidence type="ECO:0000256" key="1">
    <source>
        <dbReference type="ARBA" id="ARBA00023015"/>
    </source>
</evidence>
<dbReference type="GO" id="GO:0000976">
    <property type="term" value="F:transcription cis-regulatory region binding"/>
    <property type="evidence" value="ECO:0007669"/>
    <property type="project" value="TreeGrafter"/>
</dbReference>
<dbReference type="InterPro" id="IPR050109">
    <property type="entry name" value="HTH-type_TetR-like_transc_reg"/>
</dbReference>
<protein>
    <recommendedName>
        <fullName evidence="4">HTH tetR-type domain-containing protein</fullName>
    </recommendedName>
</protein>
<feature type="domain" description="HTH tetR-type" evidence="4">
    <location>
        <begin position="12"/>
        <end position="72"/>
    </location>
</feature>
<sequence>MGIAERRQRESHQRRDSILQAARKVFWQRGYSGATVPQIASEAEVAPGTIYLYFPSKQALYVELLFEGYSLLAQRLQEATDPQDDPAGAAGRLIDTFFAFAREFPEYFQIIFFVIQRDTASWEGNFQPEQLAKLEAQESVCKSFAARVLDRAAFGSPQRRARIVDAVWSMLAGVVFYFRRSESFDDLAAEAKEIVLKAVFGSN</sequence>
<dbReference type="PANTHER" id="PTHR30055:SF234">
    <property type="entry name" value="HTH-TYPE TRANSCRIPTIONAL REGULATOR BETI"/>
    <property type="match status" value="1"/>
</dbReference>
<evidence type="ECO:0000256" key="2">
    <source>
        <dbReference type="ARBA" id="ARBA00023125"/>
    </source>
</evidence>
<reference evidence="5" key="1">
    <citation type="journal article" date="2015" name="Nature">
        <title>Complex archaea that bridge the gap between prokaryotes and eukaryotes.</title>
        <authorList>
            <person name="Spang A."/>
            <person name="Saw J.H."/>
            <person name="Jorgensen S.L."/>
            <person name="Zaremba-Niedzwiedzka K."/>
            <person name="Martijn J."/>
            <person name="Lind A.E."/>
            <person name="van Eijk R."/>
            <person name="Schleper C."/>
            <person name="Guy L."/>
            <person name="Ettema T.J."/>
        </authorList>
    </citation>
    <scope>NUCLEOTIDE SEQUENCE</scope>
</reference>
<accession>A0A0F9IZL8</accession>
<dbReference type="FunFam" id="1.10.10.60:FF:000141">
    <property type="entry name" value="TetR family transcriptional regulator"/>
    <property type="match status" value="1"/>
</dbReference>
<name>A0A0F9IZL8_9ZZZZ</name>
<dbReference type="PRINTS" id="PR00455">
    <property type="entry name" value="HTHTETR"/>
</dbReference>
<keyword evidence="1" id="KW-0805">Transcription regulation</keyword>
<gene>
    <name evidence="5" type="ORF">LCGC14_1884340</name>
</gene>
<dbReference type="InterPro" id="IPR023772">
    <property type="entry name" value="DNA-bd_HTH_TetR-type_CS"/>
</dbReference>
<evidence type="ECO:0000313" key="5">
    <source>
        <dbReference type="EMBL" id="KKL92472.1"/>
    </source>
</evidence>
<keyword evidence="2" id="KW-0238">DNA-binding</keyword>
<proteinExistence type="predicted"/>
<dbReference type="InterPro" id="IPR001647">
    <property type="entry name" value="HTH_TetR"/>
</dbReference>